<dbReference type="Proteomes" id="UP000050863">
    <property type="component" value="Unassembled WGS sequence"/>
</dbReference>
<proteinExistence type="predicted"/>
<evidence type="ECO:0000256" key="1">
    <source>
        <dbReference type="SAM" id="Phobius"/>
    </source>
</evidence>
<keyword evidence="1" id="KW-0472">Membrane</keyword>
<evidence type="ECO:0000313" key="3">
    <source>
        <dbReference type="Proteomes" id="UP000050863"/>
    </source>
</evidence>
<protein>
    <recommendedName>
        <fullName evidence="4">DUF2569 domain-containing protein</fullName>
    </recommendedName>
</protein>
<feature type="transmembrane region" description="Helical" evidence="1">
    <location>
        <begin position="189"/>
        <end position="209"/>
    </location>
</feature>
<feature type="transmembrane region" description="Helical" evidence="1">
    <location>
        <begin position="21"/>
        <end position="41"/>
    </location>
</feature>
<keyword evidence="1" id="KW-1133">Transmembrane helix</keyword>
<dbReference type="RefSeq" id="WP_057836829.1">
    <property type="nucleotide sequence ID" value="NZ_LLXZ01000118.1"/>
</dbReference>
<feature type="transmembrane region" description="Helical" evidence="1">
    <location>
        <begin position="57"/>
        <end position="78"/>
    </location>
</feature>
<feature type="transmembrane region" description="Helical" evidence="1">
    <location>
        <begin position="124"/>
        <end position="140"/>
    </location>
</feature>
<organism evidence="2 3">
    <name type="scientific">Bradyrhizobium jicamae</name>
    <dbReference type="NCBI Taxonomy" id="280332"/>
    <lineage>
        <taxon>Bacteria</taxon>
        <taxon>Pseudomonadati</taxon>
        <taxon>Pseudomonadota</taxon>
        <taxon>Alphaproteobacteria</taxon>
        <taxon>Hyphomicrobiales</taxon>
        <taxon>Nitrobacteraceae</taxon>
        <taxon>Bradyrhizobium</taxon>
    </lineage>
</organism>
<keyword evidence="1" id="KW-0812">Transmembrane</keyword>
<feature type="transmembrane region" description="Helical" evidence="1">
    <location>
        <begin position="215"/>
        <end position="235"/>
    </location>
</feature>
<dbReference type="AlphaFoldDB" id="A0A0R3LEE4"/>
<dbReference type="InterPro" id="IPR019690">
    <property type="entry name" value="DUF2569"/>
</dbReference>
<comment type="caution">
    <text evidence="2">The sequence shown here is derived from an EMBL/GenBank/DDBJ whole genome shotgun (WGS) entry which is preliminary data.</text>
</comment>
<sequence>MVAIEPSPLTEDGLYDKVGGWLVLPAIGTYLSPLFMGYAAYENLRFYSDSLPDQAKIIILGAGLTCVGLAIGWLYTCVLLSRLDPLYPRLFIGLCVLQLLFNFGIWIVLINSGTTSDPEVFKDVARSLVIATVWIPYMLVSKRVKATFYGIPVKRPVQRDRKMATGLSPSVTEDGDTSAIRLRRKGHRLGIFLTVVSVPVLLIGLTNSASYEPPAWASLFTAVGLVGLVCGYLFARLWYWFRSA</sequence>
<feature type="transmembrane region" description="Helical" evidence="1">
    <location>
        <begin position="90"/>
        <end position="112"/>
    </location>
</feature>
<dbReference type="EMBL" id="LLXZ01000118">
    <property type="protein sequence ID" value="KRR06196.1"/>
    <property type="molecule type" value="Genomic_DNA"/>
</dbReference>
<evidence type="ECO:0000313" key="2">
    <source>
        <dbReference type="EMBL" id="KRR06196.1"/>
    </source>
</evidence>
<dbReference type="OrthoDB" id="9155572at2"/>
<dbReference type="Pfam" id="PF10754">
    <property type="entry name" value="DUF2569"/>
    <property type="match status" value="1"/>
</dbReference>
<evidence type="ECO:0008006" key="4">
    <source>
        <dbReference type="Google" id="ProtNLM"/>
    </source>
</evidence>
<reference evidence="2 3" key="1">
    <citation type="submission" date="2014-03" db="EMBL/GenBank/DDBJ databases">
        <title>Bradyrhizobium valentinum sp. nov., isolated from effective nodules of Lupinus mariae-josephae, a lupine endemic of basic-lime soils in Eastern Spain.</title>
        <authorList>
            <person name="Duran D."/>
            <person name="Rey L."/>
            <person name="Navarro A."/>
            <person name="Busquets A."/>
            <person name="Imperial J."/>
            <person name="Ruiz-Argueso T."/>
        </authorList>
    </citation>
    <scope>NUCLEOTIDE SEQUENCE [LARGE SCALE GENOMIC DNA]</scope>
    <source>
        <strain evidence="2 3">PAC68</strain>
    </source>
</reference>
<keyword evidence="3" id="KW-1185">Reference proteome</keyword>
<dbReference type="STRING" id="280332.CQ12_11460"/>
<gene>
    <name evidence="2" type="ORF">CQ12_11460</name>
</gene>
<name>A0A0R3LEE4_9BRAD</name>
<accession>A0A0R3LEE4</accession>